<name>A0A3M2REU9_9GAMM</name>
<gene>
    <name evidence="1" type="ORF">DOQ08_01145</name>
</gene>
<sequence>MKTYLDKIRRGEPVNYPALLKKLPERARRVHRDLFETRKVSVNRWLVTVIDDAAFSKLVETAEAPVNRLEAAKQGDSHCHVTAVSFVLAYHQRQPGPRPDTVVVVGGDVDMGFVSATNVLVIENEENFYRYRRMLEFSSEVLGIPLTLANCDVVLGGGNRITQPSSLQWLAGYRKVYCAFDYDMGGLQMFTTMDRVLGDKACFVQPSAWKPWLSRFRMLPKTTERFTKAVSLAEDLGFIGLARAFRSTGKFMEQEMILDD</sequence>
<evidence type="ECO:0000313" key="2">
    <source>
        <dbReference type="Proteomes" id="UP000265903"/>
    </source>
</evidence>
<evidence type="ECO:0000313" key="1">
    <source>
        <dbReference type="EMBL" id="RMJ03826.1"/>
    </source>
</evidence>
<evidence type="ECO:0008006" key="3">
    <source>
        <dbReference type="Google" id="ProtNLM"/>
    </source>
</evidence>
<organism evidence="1 2">
    <name type="scientific">Marinobacter litoralis</name>
    <dbReference type="NCBI Taxonomy" id="187981"/>
    <lineage>
        <taxon>Bacteria</taxon>
        <taxon>Pseudomonadati</taxon>
        <taxon>Pseudomonadota</taxon>
        <taxon>Gammaproteobacteria</taxon>
        <taxon>Pseudomonadales</taxon>
        <taxon>Marinobacteraceae</taxon>
        <taxon>Marinobacter</taxon>
    </lineage>
</organism>
<comment type="caution">
    <text evidence="1">The sequence shown here is derived from an EMBL/GenBank/DDBJ whole genome shotgun (WGS) entry which is preliminary data.</text>
</comment>
<dbReference type="Proteomes" id="UP000265903">
    <property type="component" value="Unassembled WGS sequence"/>
</dbReference>
<proteinExistence type="predicted"/>
<reference evidence="1 2" key="1">
    <citation type="submission" date="2018-08" db="EMBL/GenBank/DDBJ databases">
        <title>Whole Genome Sequence of the Moderate Halophilic Marine Bacterium Marinobacter litoralis Sw-45.</title>
        <authorList>
            <person name="Musa H."/>
        </authorList>
    </citation>
    <scope>NUCLEOTIDE SEQUENCE [LARGE SCALE GENOMIC DNA]</scope>
    <source>
        <strain evidence="1 2">Sw-45</strain>
    </source>
</reference>
<dbReference type="OrthoDB" id="5759008at2"/>
<keyword evidence="2" id="KW-1185">Reference proteome</keyword>
<dbReference type="AlphaFoldDB" id="A0A3M2REU9"/>
<dbReference type="RefSeq" id="WP_114334698.1">
    <property type="nucleotide sequence ID" value="NZ_QMDL01000002.1"/>
</dbReference>
<accession>A0A3M2REU9</accession>
<protein>
    <recommendedName>
        <fullName evidence="3">Wadjet protein JetD C-terminal domain-containing protein</fullName>
    </recommendedName>
</protein>
<dbReference type="EMBL" id="QMDL01000002">
    <property type="protein sequence ID" value="RMJ03826.1"/>
    <property type="molecule type" value="Genomic_DNA"/>
</dbReference>